<evidence type="ECO:0000256" key="4">
    <source>
        <dbReference type="ARBA" id="ARBA00022643"/>
    </source>
</evidence>
<evidence type="ECO:0000256" key="13">
    <source>
        <dbReference type="ARBA" id="ARBA00049494"/>
    </source>
</evidence>
<keyword evidence="6 14" id="KW-0548">Nucleotidyltransferase</keyword>
<dbReference type="GO" id="GO:0003919">
    <property type="term" value="F:FMN adenylyltransferase activity"/>
    <property type="evidence" value="ECO:0007669"/>
    <property type="project" value="UniProtKB-UniRule"/>
</dbReference>
<evidence type="ECO:0000256" key="9">
    <source>
        <dbReference type="ARBA" id="ARBA00022827"/>
    </source>
</evidence>
<dbReference type="EC" id="2.7.7.2" evidence="14"/>
<dbReference type="NCBIfam" id="NF004162">
    <property type="entry name" value="PRK05627.1-5"/>
    <property type="match status" value="1"/>
</dbReference>
<dbReference type="SUPFAM" id="SSF52374">
    <property type="entry name" value="Nucleotidylyl transferase"/>
    <property type="match status" value="1"/>
</dbReference>
<comment type="similarity">
    <text evidence="14">Belongs to the ribF family.</text>
</comment>
<evidence type="ECO:0000256" key="12">
    <source>
        <dbReference type="ARBA" id="ARBA00047880"/>
    </source>
</evidence>
<dbReference type="PANTHER" id="PTHR22749:SF6">
    <property type="entry name" value="RIBOFLAVIN KINASE"/>
    <property type="match status" value="1"/>
</dbReference>
<comment type="pathway">
    <text evidence="2 14">Cofactor biosynthesis; FMN biosynthesis; FMN from riboflavin (ATP route): step 1/1.</text>
</comment>
<keyword evidence="5 14" id="KW-0808">Transferase</keyword>
<keyword evidence="18" id="KW-1185">Reference proteome</keyword>
<dbReference type="CDD" id="cd02064">
    <property type="entry name" value="FAD_synthetase_N"/>
    <property type="match status" value="1"/>
</dbReference>
<evidence type="ECO:0000256" key="1">
    <source>
        <dbReference type="ARBA" id="ARBA00004726"/>
    </source>
</evidence>
<comment type="pathway">
    <text evidence="1 14">Cofactor biosynthesis; FAD biosynthesis; FAD from FMN: step 1/1.</text>
</comment>
<keyword evidence="8 14" id="KW-0418">Kinase</keyword>
<dbReference type="EC" id="2.7.1.26" evidence="14"/>
<evidence type="ECO:0000256" key="2">
    <source>
        <dbReference type="ARBA" id="ARBA00005201"/>
    </source>
</evidence>
<evidence type="ECO:0000256" key="8">
    <source>
        <dbReference type="ARBA" id="ARBA00022777"/>
    </source>
</evidence>
<dbReference type="SUPFAM" id="SSF82114">
    <property type="entry name" value="Riboflavin kinase-like"/>
    <property type="match status" value="1"/>
</dbReference>
<comment type="catalytic activity">
    <reaction evidence="12 14">
        <text>riboflavin + ATP = FMN + ADP + H(+)</text>
        <dbReference type="Rhea" id="RHEA:14357"/>
        <dbReference type="ChEBI" id="CHEBI:15378"/>
        <dbReference type="ChEBI" id="CHEBI:30616"/>
        <dbReference type="ChEBI" id="CHEBI:57986"/>
        <dbReference type="ChEBI" id="CHEBI:58210"/>
        <dbReference type="ChEBI" id="CHEBI:456216"/>
        <dbReference type="EC" id="2.7.1.26"/>
    </reaction>
</comment>
<dbReference type="PIRSF" id="PIRSF004491">
    <property type="entry name" value="FAD_Synth"/>
    <property type="match status" value="1"/>
</dbReference>
<dbReference type="Proteomes" id="UP000297014">
    <property type="component" value="Unassembled WGS sequence"/>
</dbReference>
<evidence type="ECO:0000313" key="18">
    <source>
        <dbReference type="Proteomes" id="UP000002754"/>
    </source>
</evidence>
<dbReference type="GO" id="GO:0005524">
    <property type="term" value="F:ATP binding"/>
    <property type="evidence" value="ECO:0007669"/>
    <property type="project" value="UniProtKB-UniRule"/>
</dbReference>
<keyword evidence="4 14" id="KW-0288">FMN</keyword>
<evidence type="ECO:0000259" key="15">
    <source>
        <dbReference type="SMART" id="SM00904"/>
    </source>
</evidence>
<sequence length="318" mass="36281">METIYLRHPIDPKKIETKPNVMALGYFDGVHKGHQEVIKAAAAIAIEDHLQLTVMTFHPHPKEVLGKSSEPMRYLTPLEDKLTYMEKLGVERIYIISFTEEFAKLSPEQFVDEYLSGLNVKHAVAGFDFTYGALGRGNMESLPGHAKGQFSQTIVPKLEYGNLKISSSHIRELLERGEVEEIPNNLNRYYKLKGLVIDGDKRGRKLGFPTANIQMEKRYVTPRIGVYGVRVTHGQSQYFGVCNLGYAPTFNKTQKTDPSIEVHLLQYDGDLYGEELEVEWIFRIRPEKKFADFNDLVTQIEADKQTAITYFAENQLAF</sequence>
<dbReference type="EMBL" id="ALPT02000013">
    <property type="protein sequence ID" value="KGA98206.1"/>
    <property type="molecule type" value="Genomic_DNA"/>
</dbReference>
<evidence type="ECO:0000256" key="7">
    <source>
        <dbReference type="ARBA" id="ARBA00022741"/>
    </source>
</evidence>
<evidence type="ECO:0000256" key="14">
    <source>
        <dbReference type="PIRNR" id="PIRNR004491"/>
    </source>
</evidence>
<dbReference type="GO" id="GO:0009231">
    <property type="term" value="P:riboflavin biosynthetic process"/>
    <property type="evidence" value="ECO:0007669"/>
    <property type="project" value="InterPro"/>
</dbReference>
<dbReference type="PANTHER" id="PTHR22749">
    <property type="entry name" value="RIBOFLAVIN KINASE/FMN ADENYLYLTRANSFERASE"/>
    <property type="match status" value="1"/>
</dbReference>
<dbReference type="InterPro" id="IPR015865">
    <property type="entry name" value="Riboflavin_kinase_bac/euk"/>
</dbReference>
<evidence type="ECO:0000313" key="16">
    <source>
        <dbReference type="EMBL" id="KGA98206.1"/>
    </source>
</evidence>
<dbReference type="STRING" id="1218173.BALCAV_0205435"/>
<evidence type="ECO:0000313" key="17">
    <source>
        <dbReference type="EMBL" id="THG91370.1"/>
    </source>
</evidence>
<evidence type="ECO:0000256" key="5">
    <source>
        <dbReference type="ARBA" id="ARBA00022679"/>
    </source>
</evidence>
<evidence type="ECO:0000256" key="11">
    <source>
        <dbReference type="ARBA" id="ARBA00023268"/>
    </source>
</evidence>
<dbReference type="RefSeq" id="WP_004428456.1">
    <property type="nucleotide sequence ID" value="NZ_ALPT02000013.1"/>
</dbReference>
<dbReference type="GO" id="GO:0006747">
    <property type="term" value="P:FAD biosynthetic process"/>
    <property type="evidence" value="ECO:0007669"/>
    <property type="project" value="UniProtKB-UniRule"/>
</dbReference>
<dbReference type="GO" id="GO:0008531">
    <property type="term" value="F:riboflavin kinase activity"/>
    <property type="evidence" value="ECO:0007669"/>
    <property type="project" value="UniProtKB-UniRule"/>
</dbReference>
<dbReference type="UniPathway" id="UPA00276">
    <property type="reaction ID" value="UER00406"/>
</dbReference>
<dbReference type="Gene3D" id="2.40.30.30">
    <property type="entry name" value="Riboflavin kinase-like"/>
    <property type="match status" value="1"/>
</dbReference>
<dbReference type="Pfam" id="PF01687">
    <property type="entry name" value="Flavokinase"/>
    <property type="match status" value="1"/>
</dbReference>
<evidence type="ECO:0000256" key="6">
    <source>
        <dbReference type="ARBA" id="ARBA00022695"/>
    </source>
</evidence>
<keyword evidence="7 14" id="KW-0547">Nucleotide-binding</keyword>
<dbReference type="eggNOG" id="COG0196">
    <property type="taxonomic scope" value="Bacteria"/>
</dbReference>
<dbReference type="InterPro" id="IPR002606">
    <property type="entry name" value="Riboflavin_kinase_bac"/>
</dbReference>
<dbReference type="AlphaFoldDB" id="A0A094WMX0"/>
<evidence type="ECO:0000313" key="19">
    <source>
        <dbReference type="Proteomes" id="UP000297014"/>
    </source>
</evidence>
<dbReference type="GO" id="GO:0009398">
    <property type="term" value="P:FMN biosynthetic process"/>
    <property type="evidence" value="ECO:0007669"/>
    <property type="project" value="UniProtKB-UniRule"/>
</dbReference>
<proteinExistence type="inferred from homology"/>
<keyword evidence="10 14" id="KW-0067">ATP-binding</keyword>
<dbReference type="UniPathway" id="UPA00277">
    <property type="reaction ID" value="UER00407"/>
</dbReference>
<name>A0A094WMX0_ALKAL</name>
<dbReference type="Gene3D" id="3.40.50.620">
    <property type="entry name" value="HUPs"/>
    <property type="match status" value="1"/>
</dbReference>
<dbReference type="InterPro" id="IPR023468">
    <property type="entry name" value="Riboflavin_kinase"/>
</dbReference>
<dbReference type="NCBIfam" id="TIGR00083">
    <property type="entry name" value="ribF"/>
    <property type="match status" value="1"/>
</dbReference>
<dbReference type="EMBL" id="JALP01000071">
    <property type="protein sequence ID" value="THG91370.1"/>
    <property type="molecule type" value="Genomic_DNA"/>
</dbReference>
<keyword evidence="3 14" id="KW-0285">Flavoprotein</keyword>
<evidence type="ECO:0000256" key="10">
    <source>
        <dbReference type="ARBA" id="ARBA00022840"/>
    </source>
</evidence>
<dbReference type="SMART" id="SM00904">
    <property type="entry name" value="Flavokinase"/>
    <property type="match status" value="1"/>
</dbReference>
<dbReference type="Proteomes" id="UP000002754">
    <property type="component" value="Unassembled WGS sequence"/>
</dbReference>
<dbReference type="InterPro" id="IPR023465">
    <property type="entry name" value="Riboflavin_kinase_dom_sf"/>
</dbReference>
<dbReference type="InterPro" id="IPR015864">
    <property type="entry name" value="FAD_synthase"/>
</dbReference>
<organism evidence="16 18">
    <name type="scientific">Alkalihalobacillus alcalophilus ATCC 27647 = CGMCC 1.3604</name>
    <dbReference type="NCBI Taxonomy" id="1218173"/>
    <lineage>
        <taxon>Bacteria</taxon>
        <taxon>Bacillati</taxon>
        <taxon>Bacillota</taxon>
        <taxon>Bacilli</taxon>
        <taxon>Bacillales</taxon>
        <taxon>Bacillaceae</taxon>
        <taxon>Alkalihalobacillus</taxon>
    </lineage>
</organism>
<dbReference type="InterPro" id="IPR014729">
    <property type="entry name" value="Rossmann-like_a/b/a_fold"/>
</dbReference>
<comment type="catalytic activity">
    <reaction evidence="13 14">
        <text>FMN + ATP + H(+) = FAD + diphosphate</text>
        <dbReference type="Rhea" id="RHEA:17237"/>
        <dbReference type="ChEBI" id="CHEBI:15378"/>
        <dbReference type="ChEBI" id="CHEBI:30616"/>
        <dbReference type="ChEBI" id="CHEBI:33019"/>
        <dbReference type="ChEBI" id="CHEBI:57692"/>
        <dbReference type="ChEBI" id="CHEBI:58210"/>
        <dbReference type="EC" id="2.7.7.2"/>
    </reaction>
</comment>
<keyword evidence="11" id="KW-0511">Multifunctional enzyme</keyword>
<keyword evidence="9 14" id="KW-0274">FAD</keyword>
<evidence type="ECO:0000256" key="3">
    <source>
        <dbReference type="ARBA" id="ARBA00022630"/>
    </source>
</evidence>
<protein>
    <recommendedName>
        <fullName evidence="14">Riboflavin biosynthesis protein</fullName>
    </recommendedName>
    <domain>
        <recommendedName>
            <fullName evidence="14">Riboflavin kinase</fullName>
            <ecNumber evidence="14">2.7.1.26</ecNumber>
        </recommendedName>
        <alternativeName>
            <fullName evidence="14">Flavokinase</fullName>
        </alternativeName>
    </domain>
    <domain>
        <recommendedName>
            <fullName evidence="14">FMN adenylyltransferase</fullName>
            <ecNumber evidence="14">2.7.7.2</ecNumber>
        </recommendedName>
        <alternativeName>
            <fullName evidence="14">FAD pyrophosphorylase</fullName>
        </alternativeName>
        <alternativeName>
            <fullName evidence="14">FAD synthase</fullName>
        </alternativeName>
    </domain>
</protein>
<dbReference type="Pfam" id="PF06574">
    <property type="entry name" value="FAD_syn"/>
    <property type="match status" value="1"/>
</dbReference>
<dbReference type="InterPro" id="IPR004821">
    <property type="entry name" value="Cyt_trans-like"/>
</dbReference>
<feature type="domain" description="Riboflavin kinase" evidence="15">
    <location>
        <begin position="185"/>
        <end position="312"/>
    </location>
</feature>
<reference evidence="17 19" key="2">
    <citation type="submission" date="2014-01" db="EMBL/GenBank/DDBJ databases">
        <title>Draft genome sequencing of Bacillus alcalophilus CGMCC 1.3604.</title>
        <authorList>
            <person name="Yang J."/>
            <person name="Diao L."/>
            <person name="Yang S."/>
        </authorList>
    </citation>
    <scope>NUCLEOTIDE SEQUENCE [LARGE SCALE GENOMIC DNA]</scope>
    <source>
        <strain evidence="17 19">CGMCC 1.3604</strain>
    </source>
</reference>
<reference evidence="16 18" key="1">
    <citation type="journal article" date="2014" name="Genome Announc.">
        <title>Draft Genome Sequence of Bacillus alcalophilus AV1934, a Classic Alkaliphile Isolated from Human Feces in 1934.</title>
        <authorList>
            <person name="Attie O."/>
            <person name="Jayaprakash A."/>
            <person name="Shah H."/>
            <person name="Paulsen I.T."/>
            <person name="Morino M."/>
            <person name="Takahashi Y."/>
            <person name="Narumi I."/>
            <person name="Sachidanandam R."/>
            <person name="Satoh K."/>
            <person name="Ito M."/>
            <person name="Krulwich T.A."/>
        </authorList>
    </citation>
    <scope>NUCLEOTIDE SEQUENCE [LARGE SCALE GENOMIC DNA]</scope>
    <source>
        <strain evidence="16 18">AV1934</strain>
    </source>
</reference>
<dbReference type="FunFam" id="3.40.50.620:FF:000021">
    <property type="entry name" value="Riboflavin biosynthesis protein"/>
    <property type="match status" value="1"/>
</dbReference>
<dbReference type="NCBIfam" id="TIGR00125">
    <property type="entry name" value="cyt_tran_rel"/>
    <property type="match status" value="1"/>
</dbReference>
<accession>A0A094WMX0</accession>
<gene>
    <name evidence="17" type="ORF">AJ85_05110</name>
    <name evidence="16" type="ORF">BALCAV_0205435</name>
</gene>
<dbReference type="OrthoDB" id="9803667at2"/>
<comment type="caution">
    <text evidence="16">The sequence shown here is derived from an EMBL/GenBank/DDBJ whole genome shotgun (WGS) entry which is preliminary data.</text>
</comment>